<evidence type="ECO:0000313" key="10">
    <source>
        <dbReference type="EMBL" id="MFD1429329.1"/>
    </source>
</evidence>
<dbReference type="GO" id="GO:0005524">
    <property type="term" value="F:ATP binding"/>
    <property type="evidence" value="ECO:0007669"/>
    <property type="project" value="UniProtKB-KW"/>
</dbReference>
<proteinExistence type="predicted"/>
<dbReference type="PANTHER" id="PTHR24221">
    <property type="entry name" value="ATP-BINDING CASSETTE SUB-FAMILY B"/>
    <property type="match status" value="1"/>
</dbReference>
<evidence type="ECO:0000256" key="3">
    <source>
        <dbReference type="ARBA" id="ARBA00022741"/>
    </source>
</evidence>
<feature type="transmembrane region" description="Helical" evidence="7">
    <location>
        <begin position="148"/>
        <end position="170"/>
    </location>
</feature>
<gene>
    <name evidence="10" type="ORF">ACFQ4P_03575</name>
</gene>
<evidence type="ECO:0000259" key="8">
    <source>
        <dbReference type="PROSITE" id="PS50893"/>
    </source>
</evidence>
<dbReference type="SUPFAM" id="SSF90123">
    <property type="entry name" value="ABC transporter transmembrane region"/>
    <property type="match status" value="1"/>
</dbReference>
<dbReference type="InterPro" id="IPR011527">
    <property type="entry name" value="ABC1_TM_dom"/>
</dbReference>
<keyword evidence="11" id="KW-1185">Reference proteome</keyword>
<dbReference type="EMBL" id="JBHTOC010000004">
    <property type="protein sequence ID" value="MFD1429329.1"/>
    <property type="molecule type" value="Genomic_DNA"/>
</dbReference>
<organism evidence="10 11">
    <name type="scientific">Lacticaseibacillus mingshuiensis</name>
    <dbReference type="NCBI Taxonomy" id="2799574"/>
    <lineage>
        <taxon>Bacteria</taxon>
        <taxon>Bacillati</taxon>
        <taxon>Bacillota</taxon>
        <taxon>Bacilli</taxon>
        <taxon>Lactobacillales</taxon>
        <taxon>Lactobacillaceae</taxon>
        <taxon>Lacticaseibacillus</taxon>
    </lineage>
</organism>
<evidence type="ECO:0000313" key="11">
    <source>
        <dbReference type="Proteomes" id="UP001597196"/>
    </source>
</evidence>
<dbReference type="InterPro" id="IPR036640">
    <property type="entry name" value="ABC1_TM_sf"/>
</dbReference>
<name>A0ABW4CEU5_9LACO</name>
<dbReference type="Gene3D" id="1.20.1560.10">
    <property type="entry name" value="ABC transporter type 1, transmembrane domain"/>
    <property type="match status" value="1"/>
</dbReference>
<dbReference type="SMART" id="SM00382">
    <property type="entry name" value="AAA"/>
    <property type="match status" value="1"/>
</dbReference>
<feature type="domain" description="ABC transmembrane type-1" evidence="9">
    <location>
        <begin position="16"/>
        <end position="295"/>
    </location>
</feature>
<dbReference type="Gene3D" id="3.40.50.300">
    <property type="entry name" value="P-loop containing nucleotide triphosphate hydrolases"/>
    <property type="match status" value="1"/>
</dbReference>
<keyword evidence="5 7" id="KW-1133">Transmembrane helix</keyword>
<evidence type="ECO:0000259" key="9">
    <source>
        <dbReference type="PROSITE" id="PS50929"/>
    </source>
</evidence>
<sequence>MLFHYFKTGWRSNVPVVLLMAACSALRVTHALLNAMILTALVARKFDWFLTIMLVDAAVFLALCLLLVLTGYLRALAVQQMSIRMRQDITTRLTAASFQEFRAHLTGTYASWLTNDMTLIEQNGFDSCFDCAQTVFDPLFSVIALLSFHWSLLVVALLVAALTVFAPQLFRRGLKSRSLTTTREAENFTATVTDQLQGYPTLFALGLEARLTAKITAAATKLMHVKLRQVKIEQWATNTGGYLNILGQIAIYAWSGLLFIHNLVPIGVVNSGGNLSFNILNSFAAFGPTLARMTALTPVLAKYGLDSTTVQAGLESATPAPVGPAALAVTGLSYDYGDHRGLAPLTVAIPAGSKVAVTGPSGAGKSTLMSILIGKLTDYHGTITIDGHPLTSLSRADLHRHLLYVDQTPYLFNGTLRENLTLGQSFSPEAIMQALKDADLTNVVANLPQGLDQPVGEGGHALSGGQKQRVAVARGLLQATGHAILLLDEPTSSLEEQEALGVEDALLSKSELTVVLITHQLHQANQARFDQIIALK</sequence>
<dbReference type="PANTHER" id="PTHR24221:SF654">
    <property type="entry name" value="ATP-BINDING CASSETTE SUB-FAMILY B MEMBER 6"/>
    <property type="match status" value="1"/>
</dbReference>
<dbReference type="PROSITE" id="PS50893">
    <property type="entry name" value="ABC_TRANSPORTER_2"/>
    <property type="match status" value="1"/>
</dbReference>
<reference evidence="11" key="1">
    <citation type="journal article" date="2019" name="Int. J. Syst. Evol. Microbiol.">
        <title>The Global Catalogue of Microorganisms (GCM) 10K type strain sequencing project: providing services to taxonomists for standard genome sequencing and annotation.</title>
        <authorList>
            <consortium name="The Broad Institute Genomics Platform"/>
            <consortium name="The Broad Institute Genome Sequencing Center for Infectious Disease"/>
            <person name="Wu L."/>
            <person name="Ma J."/>
        </authorList>
    </citation>
    <scope>NUCLEOTIDE SEQUENCE [LARGE SCALE GENOMIC DNA]</scope>
    <source>
        <strain evidence="11">CCM 8980</strain>
    </source>
</reference>
<dbReference type="Proteomes" id="UP001597196">
    <property type="component" value="Unassembled WGS sequence"/>
</dbReference>
<protein>
    <submittedName>
        <fullName evidence="10">ATP-binding cassette domain-containing protein</fullName>
    </submittedName>
</protein>
<keyword evidence="2 7" id="KW-0812">Transmembrane</keyword>
<evidence type="ECO:0000256" key="5">
    <source>
        <dbReference type="ARBA" id="ARBA00022989"/>
    </source>
</evidence>
<dbReference type="InterPro" id="IPR003439">
    <property type="entry name" value="ABC_transporter-like_ATP-bd"/>
</dbReference>
<dbReference type="PROSITE" id="PS51257">
    <property type="entry name" value="PROKAR_LIPOPROTEIN"/>
    <property type="match status" value="1"/>
</dbReference>
<dbReference type="InterPro" id="IPR017871">
    <property type="entry name" value="ABC_transporter-like_CS"/>
</dbReference>
<evidence type="ECO:0000256" key="7">
    <source>
        <dbReference type="SAM" id="Phobius"/>
    </source>
</evidence>
<dbReference type="Pfam" id="PF00005">
    <property type="entry name" value="ABC_tran"/>
    <property type="match status" value="1"/>
</dbReference>
<evidence type="ECO:0000256" key="4">
    <source>
        <dbReference type="ARBA" id="ARBA00022840"/>
    </source>
</evidence>
<dbReference type="InterPro" id="IPR039421">
    <property type="entry name" value="Type_1_exporter"/>
</dbReference>
<comment type="caution">
    <text evidence="10">The sequence shown here is derived from an EMBL/GenBank/DDBJ whole genome shotgun (WGS) entry which is preliminary data.</text>
</comment>
<dbReference type="PROSITE" id="PS50929">
    <property type="entry name" value="ABC_TM1F"/>
    <property type="match status" value="1"/>
</dbReference>
<dbReference type="SUPFAM" id="SSF52540">
    <property type="entry name" value="P-loop containing nucleoside triphosphate hydrolases"/>
    <property type="match status" value="1"/>
</dbReference>
<accession>A0ABW4CEU5</accession>
<evidence type="ECO:0000256" key="2">
    <source>
        <dbReference type="ARBA" id="ARBA00022692"/>
    </source>
</evidence>
<feature type="transmembrane region" description="Helical" evidence="7">
    <location>
        <begin position="16"/>
        <end position="41"/>
    </location>
</feature>
<evidence type="ECO:0000256" key="6">
    <source>
        <dbReference type="ARBA" id="ARBA00023136"/>
    </source>
</evidence>
<dbReference type="InterPro" id="IPR027417">
    <property type="entry name" value="P-loop_NTPase"/>
</dbReference>
<dbReference type="PROSITE" id="PS00211">
    <property type="entry name" value="ABC_TRANSPORTER_1"/>
    <property type="match status" value="1"/>
</dbReference>
<feature type="transmembrane region" description="Helical" evidence="7">
    <location>
        <begin position="48"/>
        <end position="73"/>
    </location>
</feature>
<dbReference type="Pfam" id="PF00664">
    <property type="entry name" value="ABC_membrane"/>
    <property type="match status" value="1"/>
</dbReference>
<comment type="subcellular location">
    <subcellularLocation>
        <location evidence="1">Cell membrane</location>
        <topology evidence="1">Multi-pass membrane protein</topology>
    </subcellularLocation>
</comment>
<dbReference type="InterPro" id="IPR003593">
    <property type="entry name" value="AAA+_ATPase"/>
</dbReference>
<evidence type="ECO:0000256" key="1">
    <source>
        <dbReference type="ARBA" id="ARBA00004651"/>
    </source>
</evidence>
<feature type="domain" description="ABC transporter" evidence="8">
    <location>
        <begin position="327"/>
        <end position="534"/>
    </location>
</feature>
<keyword evidence="3" id="KW-0547">Nucleotide-binding</keyword>
<keyword evidence="6 7" id="KW-0472">Membrane</keyword>
<keyword evidence="4 10" id="KW-0067">ATP-binding</keyword>
<dbReference type="RefSeq" id="WP_203636980.1">
    <property type="nucleotide sequence ID" value="NZ_BOLS01000004.1"/>
</dbReference>